<name>A0A061R9Y2_9CHLO</name>
<dbReference type="EMBL" id="GBEZ01018931">
    <property type="protein sequence ID" value="JAC67559.1"/>
    <property type="molecule type" value="Transcribed_RNA"/>
</dbReference>
<proteinExistence type="predicted"/>
<feature type="non-terminal residue" evidence="1">
    <location>
        <position position="1"/>
    </location>
</feature>
<accession>A0A061R9Y2</accession>
<evidence type="ECO:0000313" key="1">
    <source>
        <dbReference type="EMBL" id="JAC67559.1"/>
    </source>
</evidence>
<gene>
    <name evidence="1" type="ORF">TSPGSL018_10854</name>
</gene>
<sequence>TEERVSPAGDTIVLSISWKVLVKLHPVGSAVRSEAVAATRAYTQNSRYNMGHVEESLELCKRTWSYASKKNPFLCLRLPFQQSVCKHCVPSY</sequence>
<organism evidence="1">
    <name type="scientific">Tetraselmis sp. GSL018</name>
    <dbReference type="NCBI Taxonomy" id="582737"/>
    <lineage>
        <taxon>Eukaryota</taxon>
        <taxon>Viridiplantae</taxon>
        <taxon>Chlorophyta</taxon>
        <taxon>core chlorophytes</taxon>
        <taxon>Chlorodendrophyceae</taxon>
        <taxon>Chlorodendrales</taxon>
        <taxon>Chlorodendraceae</taxon>
        <taxon>Tetraselmis</taxon>
    </lineage>
</organism>
<dbReference type="AlphaFoldDB" id="A0A061R9Y2"/>
<reference evidence="1" key="1">
    <citation type="submission" date="2014-05" db="EMBL/GenBank/DDBJ databases">
        <title>The transcriptome of the halophilic microalga Tetraselmis sp. GSL018 isolated from the Great Salt Lake, Utah.</title>
        <authorList>
            <person name="Jinkerson R.E."/>
            <person name="D'Adamo S."/>
            <person name="Posewitz M.C."/>
        </authorList>
    </citation>
    <scope>NUCLEOTIDE SEQUENCE</scope>
    <source>
        <strain evidence="1">GSL018</strain>
    </source>
</reference>
<protein>
    <submittedName>
        <fullName evidence="1">Uncharacterized protein</fullName>
    </submittedName>
</protein>